<accession>A0AAW2LTQ9</accession>
<name>A0AAW2LTQ9_9LAMI</name>
<proteinExistence type="predicted"/>
<comment type="caution">
    <text evidence="1">The sequence shown here is derived from an EMBL/GenBank/DDBJ whole genome shotgun (WGS) entry which is preliminary data.</text>
</comment>
<dbReference type="EMBL" id="JACGWK010000012">
    <property type="protein sequence ID" value="KAL0322500.1"/>
    <property type="molecule type" value="Genomic_DNA"/>
</dbReference>
<protein>
    <submittedName>
        <fullName evidence="1">Uncharacterized protein</fullName>
    </submittedName>
</protein>
<organism evidence="1">
    <name type="scientific">Sesamum angustifolium</name>
    <dbReference type="NCBI Taxonomy" id="2727405"/>
    <lineage>
        <taxon>Eukaryota</taxon>
        <taxon>Viridiplantae</taxon>
        <taxon>Streptophyta</taxon>
        <taxon>Embryophyta</taxon>
        <taxon>Tracheophyta</taxon>
        <taxon>Spermatophyta</taxon>
        <taxon>Magnoliopsida</taxon>
        <taxon>eudicotyledons</taxon>
        <taxon>Gunneridae</taxon>
        <taxon>Pentapetalae</taxon>
        <taxon>asterids</taxon>
        <taxon>lamiids</taxon>
        <taxon>Lamiales</taxon>
        <taxon>Pedaliaceae</taxon>
        <taxon>Sesamum</taxon>
    </lineage>
</organism>
<reference evidence="1" key="1">
    <citation type="submission" date="2020-06" db="EMBL/GenBank/DDBJ databases">
        <authorList>
            <person name="Li T."/>
            <person name="Hu X."/>
            <person name="Zhang T."/>
            <person name="Song X."/>
            <person name="Zhang H."/>
            <person name="Dai N."/>
            <person name="Sheng W."/>
            <person name="Hou X."/>
            <person name="Wei L."/>
        </authorList>
    </citation>
    <scope>NUCLEOTIDE SEQUENCE</scope>
    <source>
        <strain evidence="1">G01</strain>
        <tissue evidence="1">Leaf</tissue>
    </source>
</reference>
<dbReference type="AlphaFoldDB" id="A0AAW2LTQ9"/>
<reference evidence="1" key="2">
    <citation type="journal article" date="2024" name="Plant">
        <title>Genomic evolution and insights into agronomic trait innovations of Sesamum species.</title>
        <authorList>
            <person name="Miao H."/>
            <person name="Wang L."/>
            <person name="Qu L."/>
            <person name="Liu H."/>
            <person name="Sun Y."/>
            <person name="Le M."/>
            <person name="Wang Q."/>
            <person name="Wei S."/>
            <person name="Zheng Y."/>
            <person name="Lin W."/>
            <person name="Duan Y."/>
            <person name="Cao H."/>
            <person name="Xiong S."/>
            <person name="Wang X."/>
            <person name="Wei L."/>
            <person name="Li C."/>
            <person name="Ma Q."/>
            <person name="Ju M."/>
            <person name="Zhao R."/>
            <person name="Li G."/>
            <person name="Mu C."/>
            <person name="Tian Q."/>
            <person name="Mei H."/>
            <person name="Zhang T."/>
            <person name="Gao T."/>
            <person name="Zhang H."/>
        </authorList>
    </citation>
    <scope>NUCLEOTIDE SEQUENCE</scope>
    <source>
        <strain evidence="1">G01</strain>
    </source>
</reference>
<evidence type="ECO:0000313" key="1">
    <source>
        <dbReference type="EMBL" id="KAL0322500.1"/>
    </source>
</evidence>
<sequence length="68" mass="7619">MAPTMMVHDWAKKKVSSRESRPISHSTQLYPVTVYPENGSCMSSAAPGSWWNPLTALVKHGITVCFRR</sequence>
<gene>
    <name evidence="1" type="ORF">Sangu_1869300</name>
</gene>